<evidence type="ECO:0000256" key="1">
    <source>
        <dbReference type="SAM" id="SignalP"/>
    </source>
</evidence>
<feature type="signal peptide" evidence="1">
    <location>
        <begin position="1"/>
        <end position="18"/>
    </location>
</feature>
<evidence type="ECO:0008006" key="3">
    <source>
        <dbReference type="Google" id="ProtNLM"/>
    </source>
</evidence>
<feature type="chain" id="PRO_5007543354" description="Secreted protein" evidence="1">
    <location>
        <begin position="19"/>
        <end position="188"/>
    </location>
</feature>
<protein>
    <recommendedName>
        <fullName evidence="3">Secreted protein</fullName>
    </recommendedName>
</protein>
<sequence>MLDLVGCCFAILCSSITGKTVKDTAPASQCESKSKSHDNVASKCTPPVESRQAFRSFSPRASNRAVALAQPSYIETEHSCGSSLKQPAEGESVAQLGTVNMVAQRPDPDSTELLSRRRKAFFLARLQRRTEEPLGIALIGEDSHDTRLDDCQCWDVVWQDTEVAAVRRHVHLLHVHLVKERHGQRSKG</sequence>
<reference evidence="2" key="1">
    <citation type="journal article" date="2018" name="PLoS Negl. Trop. Dis.">
        <title>Sialome diversity of ticks revealed by RNAseq of single tick salivary glands.</title>
        <authorList>
            <person name="Perner J."/>
            <person name="Kropackova S."/>
            <person name="Kopacek P."/>
            <person name="Ribeiro J.M."/>
        </authorList>
    </citation>
    <scope>NUCLEOTIDE SEQUENCE</scope>
    <source>
        <strain evidence="2">Siblings of single egg batch collected in Ceske Budejovice</strain>
        <tissue evidence="2">Salivary glands</tissue>
    </source>
</reference>
<organism evidence="2">
    <name type="scientific">Ixodes ricinus</name>
    <name type="common">Common tick</name>
    <name type="synonym">Acarus ricinus</name>
    <dbReference type="NCBI Taxonomy" id="34613"/>
    <lineage>
        <taxon>Eukaryota</taxon>
        <taxon>Metazoa</taxon>
        <taxon>Ecdysozoa</taxon>
        <taxon>Arthropoda</taxon>
        <taxon>Chelicerata</taxon>
        <taxon>Arachnida</taxon>
        <taxon>Acari</taxon>
        <taxon>Parasitiformes</taxon>
        <taxon>Ixodida</taxon>
        <taxon>Ixodoidea</taxon>
        <taxon>Ixodidae</taxon>
        <taxon>Ixodinae</taxon>
        <taxon>Ixodes</taxon>
    </lineage>
</organism>
<proteinExistence type="predicted"/>
<accession>A0A147BWM5</accession>
<evidence type="ECO:0000313" key="2">
    <source>
        <dbReference type="EMBL" id="JAR94765.1"/>
    </source>
</evidence>
<dbReference type="AlphaFoldDB" id="A0A147BWM5"/>
<keyword evidence="1" id="KW-0732">Signal</keyword>
<name>A0A147BWM5_IXORI</name>
<dbReference type="EMBL" id="GEGO01000639">
    <property type="protein sequence ID" value="JAR94765.1"/>
    <property type="molecule type" value="Transcribed_RNA"/>
</dbReference>